<dbReference type="PROSITE" id="PS00678">
    <property type="entry name" value="WD_REPEATS_1"/>
    <property type="match status" value="11"/>
</dbReference>
<feature type="repeat" description="WD" evidence="3">
    <location>
        <begin position="708"/>
        <end position="741"/>
    </location>
</feature>
<sequence>MAVPRSERPLEENDALGRFAAELRRVREKAGKPPYRELARQAHYSSTTLADAAGGRRLPSLAVTLAFVEACGGDTVEWEQRWREVAATQTLDRAENPAVGESCPYPGLAAFQPEDADRFHGREALTDDLVSRVAGRRFVAVFGPSGSGKSSLIRAGLVPGRRGNGPVVLFTPGADPLDECAARIAALAGGSATALRRELGSDRRALHLTVLQALANGPADAELLLVVDQFEELFTLCPDAGERAAFIDALLTAAQAGNSRTRVVIGVRADFYAHCADHAGLVEALRDGQLLVGRMTTDELRRAISQPMVDAGGAVESALLARVIADAAGQPNALPLVSHALRETWYRRRGAMMTLSGYEASGGMHQALARTAEAVYTGLTPDQQRLARAVLLRLIAVNAGADDTKRRVRRDELPADAEPVLDTMVRARLVTVDADTVELTHEALLHAWPRLREWVAEDRQGLLVHQQLVDAALTWDREGHDPAVLYRGNRLAVAMEWAARHREDLERDPRLRRFLLSSAGRQNRARLLTRAAIAVLAVLAVLASTAAVYALQQRDTAQAQRDRAVAMHTADEAQQVHDTDISLAAQFSLAAERMQDTSQNRTAVLGTQNVALSSLVDGGTKTVYGVAYSPDKRTLATVGLDGALRLWNITDPVHVRLWTPPLTGHRDKVMWVAYSPNGHLVATAGSDHTVRLWDVTDPAHARSAGPPLLGHSDIVFSVSFSPDGHTLVSTGADRTLRLWNVTDPAHATPIGQPLIGSHTDAVASATFSPDGRTIASSGHDHLIQLWNVTDLANPTPWGQPLAGHSDTVYATAFTPDSRLMASVSNDHTVLLWDVSDPAHPARLGHPLAGHTDTIFAVAFNHDGTVLATAGADQTIRLWNLSQPADPVPLGQPLTGHTGYIYWLAFSPDGQTLASVGADSMVRLWHLPATVLIGHTSYVNGVAFRRDGKVMASASTDRTVRLWDTADPRRPKPLGPPLTGNTKAVNQVAFSPDGHTLASAGRDGTVWLWDVADPRHAVAWPEPVSGNSQAVTEVAFTPDGRTLAAAGADGVVRLWNVTNREHVTPAATLLGHREDVTWLAISPDGHELAASSSDDTVLLWDITDPGRPGQARRLTVNTGGVRCVAFAPDGRYLATADSDHTVRLWDVSGTGTPQQIGAPLTGHTSFVYQVTFTRDGTTMASTGQDGTIRLWDVHDPAHASPVGPALTTHTAAIDGAAFNPDGTVLATASDDRTIQLTPMDGQEAARRICADTAGVLTPQRWAQHVPEAPFPVSCG</sequence>
<dbReference type="PRINTS" id="PR00320">
    <property type="entry name" value="GPROTEINBRPT"/>
</dbReference>
<dbReference type="GO" id="GO:0005524">
    <property type="term" value="F:ATP binding"/>
    <property type="evidence" value="ECO:0007669"/>
    <property type="project" value="UniProtKB-KW"/>
</dbReference>
<dbReference type="SUPFAM" id="SSF52540">
    <property type="entry name" value="P-loop containing nucleoside triphosphate hydrolases"/>
    <property type="match status" value="1"/>
</dbReference>
<feature type="repeat" description="WD" evidence="3">
    <location>
        <begin position="801"/>
        <end position="835"/>
    </location>
</feature>
<dbReference type="InterPro" id="IPR036322">
    <property type="entry name" value="WD40_repeat_dom_sf"/>
</dbReference>
<evidence type="ECO:0000256" key="1">
    <source>
        <dbReference type="ARBA" id="ARBA00022574"/>
    </source>
</evidence>
<dbReference type="CDD" id="cd00200">
    <property type="entry name" value="WD40"/>
    <property type="match status" value="2"/>
</dbReference>
<evidence type="ECO:0000313" key="6">
    <source>
        <dbReference type="Proteomes" id="UP000585638"/>
    </source>
</evidence>
<organism evidence="5 6">
    <name type="scientific">Kutzneria kofuensis</name>
    <dbReference type="NCBI Taxonomy" id="103725"/>
    <lineage>
        <taxon>Bacteria</taxon>
        <taxon>Bacillati</taxon>
        <taxon>Actinomycetota</taxon>
        <taxon>Actinomycetes</taxon>
        <taxon>Pseudonocardiales</taxon>
        <taxon>Pseudonocardiaceae</taxon>
        <taxon>Kutzneria</taxon>
    </lineage>
</organism>
<dbReference type="InterPro" id="IPR011047">
    <property type="entry name" value="Quinoprotein_ADH-like_sf"/>
</dbReference>
<proteinExistence type="predicted"/>
<dbReference type="Proteomes" id="UP000585638">
    <property type="component" value="Unassembled WGS sequence"/>
</dbReference>
<dbReference type="PROSITE" id="PS50294">
    <property type="entry name" value="WD_REPEATS_REGION"/>
    <property type="match status" value="14"/>
</dbReference>
<dbReference type="InterPro" id="IPR019775">
    <property type="entry name" value="WD40_repeat_CS"/>
</dbReference>
<feature type="repeat" description="WD" evidence="3">
    <location>
        <begin position="893"/>
        <end position="926"/>
    </location>
</feature>
<protein>
    <submittedName>
        <fullName evidence="5">WD40 repeat protein/energy-coupling factor transporter ATP-binding protein EcfA2</fullName>
    </submittedName>
</protein>
<dbReference type="InterPro" id="IPR020472">
    <property type="entry name" value="WD40_PAC1"/>
</dbReference>
<gene>
    <name evidence="5" type="ORF">BJ998_007390</name>
</gene>
<feature type="repeat" description="WD" evidence="3">
    <location>
        <begin position="1113"/>
        <end position="1147"/>
    </location>
</feature>
<dbReference type="EMBL" id="JACHIR010000001">
    <property type="protein sequence ID" value="MBB5896194.1"/>
    <property type="molecule type" value="Genomic_DNA"/>
</dbReference>
<dbReference type="SUPFAM" id="SSF50978">
    <property type="entry name" value="WD40 repeat-like"/>
    <property type="match status" value="1"/>
</dbReference>
<dbReference type="InterPro" id="IPR049052">
    <property type="entry name" value="nSTAND1"/>
</dbReference>
<evidence type="ECO:0000259" key="4">
    <source>
        <dbReference type="SMART" id="SM00530"/>
    </source>
</evidence>
<comment type="caution">
    <text evidence="5">The sequence shown here is derived from an EMBL/GenBank/DDBJ whole genome shotgun (WGS) entry which is preliminary data.</text>
</comment>
<keyword evidence="1 3" id="KW-0853">WD repeat</keyword>
<dbReference type="Pfam" id="PF00400">
    <property type="entry name" value="WD40"/>
    <property type="match status" value="14"/>
</dbReference>
<dbReference type="InterPro" id="IPR001680">
    <property type="entry name" value="WD40_rpt"/>
</dbReference>
<dbReference type="InterPro" id="IPR015943">
    <property type="entry name" value="WD40/YVTN_repeat-like_dom_sf"/>
</dbReference>
<keyword evidence="6" id="KW-1185">Reference proteome</keyword>
<evidence type="ECO:0000313" key="5">
    <source>
        <dbReference type="EMBL" id="MBB5896194.1"/>
    </source>
</evidence>
<dbReference type="PROSITE" id="PS50082">
    <property type="entry name" value="WD_REPEATS_2"/>
    <property type="match status" value="14"/>
</dbReference>
<dbReference type="AlphaFoldDB" id="A0A7W9KQL8"/>
<evidence type="ECO:0000256" key="2">
    <source>
        <dbReference type="ARBA" id="ARBA00022737"/>
    </source>
</evidence>
<feature type="repeat" description="WD" evidence="3">
    <location>
        <begin position="755"/>
        <end position="788"/>
    </location>
</feature>
<feature type="repeat" description="WD" evidence="3">
    <location>
        <begin position="1023"/>
        <end position="1064"/>
    </location>
</feature>
<keyword evidence="2" id="KW-0677">Repeat</keyword>
<dbReference type="PANTHER" id="PTHR19848:SF8">
    <property type="entry name" value="F-BOX AND WD REPEAT DOMAIN CONTAINING 7"/>
    <property type="match status" value="1"/>
</dbReference>
<dbReference type="PANTHER" id="PTHR19848">
    <property type="entry name" value="WD40 REPEAT PROTEIN"/>
    <property type="match status" value="1"/>
</dbReference>
<reference evidence="5 6" key="1">
    <citation type="submission" date="2020-08" db="EMBL/GenBank/DDBJ databases">
        <title>Sequencing the genomes of 1000 actinobacteria strains.</title>
        <authorList>
            <person name="Klenk H.-P."/>
        </authorList>
    </citation>
    <scope>NUCLEOTIDE SEQUENCE [LARGE SCALE GENOMIC DNA]</scope>
    <source>
        <strain evidence="5 6">DSM 43851</strain>
    </source>
</reference>
<dbReference type="RefSeq" id="WP_184867890.1">
    <property type="nucleotide sequence ID" value="NZ_JACHIR010000001.1"/>
</dbReference>
<dbReference type="Gene3D" id="3.40.50.300">
    <property type="entry name" value="P-loop containing nucleotide triphosphate hydrolases"/>
    <property type="match status" value="1"/>
</dbReference>
<name>A0A7W9KQL8_9PSEU</name>
<dbReference type="Pfam" id="PF20703">
    <property type="entry name" value="nSTAND1"/>
    <property type="match status" value="1"/>
</dbReference>
<evidence type="ECO:0000256" key="3">
    <source>
        <dbReference type="PROSITE-ProRule" id="PRU00221"/>
    </source>
</evidence>
<dbReference type="SMART" id="SM00530">
    <property type="entry name" value="HTH_XRE"/>
    <property type="match status" value="1"/>
</dbReference>
<feature type="repeat" description="WD" evidence="3">
    <location>
        <begin position="1159"/>
        <end position="1192"/>
    </location>
</feature>
<feature type="repeat" description="WD" evidence="3">
    <location>
        <begin position="977"/>
        <end position="1018"/>
    </location>
</feature>
<keyword evidence="5" id="KW-0067">ATP-binding</keyword>
<feature type="domain" description="HTH cro/C1-type" evidence="4">
    <location>
        <begin position="22"/>
        <end position="78"/>
    </location>
</feature>
<dbReference type="InterPro" id="IPR001387">
    <property type="entry name" value="Cro/C1-type_HTH"/>
</dbReference>
<feature type="repeat" description="WD" evidence="3">
    <location>
        <begin position="1205"/>
        <end position="1235"/>
    </location>
</feature>
<feature type="repeat" description="WD" evidence="3">
    <location>
        <begin position="616"/>
        <end position="657"/>
    </location>
</feature>
<feature type="repeat" description="WD" evidence="3">
    <location>
        <begin position="931"/>
        <end position="963"/>
    </location>
</feature>
<keyword evidence="5" id="KW-0547">Nucleotide-binding</keyword>
<dbReference type="SMART" id="SM00320">
    <property type="entry name" value="WD40"/>
    <property type="match status" value="14"/>
</dbReference>
<feature type="repeat" description="WD" evidence="3">
    <location>
        <begin position="1068"/>
        <end position="1101"/>
    </location>
</feature>
<dbReference type="SUPFAM" id="SSF50998">
    <property type="entry name" value="Quinoprotein alcohol dehydrogenase-like"/>
    <property type="match status" value="1"/>
</dbReference>
<dbReference type="Gene3D" id="2.130.10.10">
    <property type="entry name" value="YVTN repeat-like/Quinoprotein amine dehydrogenase"/>
    <property type="match status" value="6"/>
</dbReference>
<dbReference type="InterPro" id="IPR027417">
    <property type="entry name" value="P-loop_NTPase"/>
</dbReference>
<feature type="repeat" description="WD" evidence="3">
    <location>
        <begin position="662"/>
        <end position="703"/>
    </location>
</feature>
<feature type="repeat" description="WD" evidence="3">
    <location>
        <begin position="847"/>
        <end position="881"/>
    </location>
</feature>
<accession>A0A7W9KQL8</accession>